<dbReference type="GO" id="GO:0003677">
    <property type="term" value="F:DNA binding"/>
    <property type="evidence" value="ECO:0007669"/>
    <property type="project" value="UniProtKB-KW"/>
</dbReference>
<evidence type="ECO:0000256" key="13">
    <source>
        <dbReference type="ARBA" id="ARBA00023125"/>
    </source>
</evidence>
<comment type="subcellular location">
    <subcellularLocation>
        <location evidence="2 17">Host cytoplasm</location>
    </subcellularLocation>
    <subcellularLocation>
        <location evidence="1 17">Host nucleus</location>
    </subcellularLocation>
</comment>
<dbReference type="InterPro" id="IPR000942">
    <property type="entry name" value="Gemini_AL2"/>
</dbReference>
<dbReference type="GO" id="GO:0042025">
    <property type="term" value="C:host cell nucleus"/>
    <property type="evidence" value="ECO:0007669"/>
    <property type="project" value="UniProtKB-SubCell"/>
</dbReference>
<evidence type="ECO:0000256" key="3">
    <source>
        <dbReference type="ARBA" id="ARBA00007672"/>
    </source>
</evidence>
<keyword evidence="15 17" id="KW-1035">Host cytoplasm</keyword>
<evidence type="ECO:0000256" key="15">
    <source>
        <dbReference type="ARBA" id="ARBA00023200"/>
    </source>
</evidence>
<keyword evidence="11 17" id="KW-0863">Zinc-finger</keyword>
<dbReference type="Pfam" id="PF01440">
    <property type="entry name" value="Gemini_AL2"/>
    <property type="match status" value="1"/>
</dbReference>
<dbReference type="GO" id="GO:0005198">
    <property type="term" value="F:structural molecule activity"/>
    <property type="evidence" value="ECO:0007669"/>
    <property type="project" value="InterPro"/>
</dbReference>
<evidence type="ECO:0000256" key="16">
    <source>
        <dbReference type="ARBA" id="ARBA00023280"/>
    </source>
</evidence>
<proteinExistence type="inferred from homology"/>
<comment type="similarity">
    <text evidence="3 17">Belongs to the geminiviridae transcriptional activator protein family.</text>
</comment>
<accession>G9CM46</accession>
<evidence type="ECO:0000256" key="1">
    <source>
        <dbReference type="ARBA" id="ARBA00004147"/>
    </source>
</evidence>
<dbReference type="GeneID" id="956404"/>
<name>G9CM46_9GEMI</name>
<dbReference type="RefSeq" id="NP_077737.1">
    <property type="nucleotide sequence ID" value="NC_001507.1"/>
</dbReference>
<comment type="function">
    <text evidence="17">Strong activator of the late viral genes promoters. Acts as a suppressor of RNA-mediated gene silencing, also known as post-transcriptional gene silencing (PTGS), a mechanism of plant viral defense that limits the accumulation of viral RNAs. Also suppresses the host basal defense by interacting with and inhibiting SNF1 kinase, a key regulator of cell metabolism implicated in innate antiviral defense. Determines pathogenicity.</text>
</comment>
<evidence type="ECO:0000256" key="10">
    <source>
        <dbReference type="ARBA" id="ARBA00022723"/>
    </source>
</evidence>
<evidence type="ECO:0000256" key="11">
    <source>
        <dbReference type="ARBA" id="ARBA00022771"/>
    </source>
</evidence>
<keyword evidence="14 17" id="KW-0010">Activator</keyword>
<dbReference type="GO" id="GO:0019028">
    <property type="term" value="C:viral capsid"/>
    <property type="evidence" value="ECO:0007669"/>
    <property type="project" value="InterPro"/>
</dbReference>
<keyword evidence="16" id="KW-0899">Viral immunoevasion</keyword>
<protein>
    <recommendedName>
        <fullName evidence="4 17">Transcriptional activator protein</fullName>
        <shortName evidence="17">TrAP</shortName>
    </recommendedName>
</protein>
<keyword evidence="8 17" id="KW-0945">Host-virus interaction</keyword>
<comment type="domain">
    <text evidence="17">The zinc finger and the transactivation region are involved in PTGS suppression.</text>
</comment>
<evidence type="ECO:0000256" key="7">
    <source>
        <dbReference type="ARBA" id="ARBA00022562"/>
    </source>
</evidence>
<keyword evidence="10 17" id="KW-0479">Metal-binding</keyword>
<evidence type="ECO:0000256" key="17">
    <source>
        <dbReference type="RuleBase" id="RU363028"/>
    </source>
</evidence>
<evidence type="ECO:0000256" key="12">
    <source>
        <dbReference type="ARBA" id="ARBA00022833"/>
    </source>
</evidence>
<evidence type="ECO:0000256" key="9">
    <source>
        <dbReference type="ARBA" id="ARBA00022632"/>
    </source>
</evidence>
<evidence type="ECO:0000256" key="2">
    <source>
        <dbReference type="ARBA" id="ARBA00004192"/>
    </source>
</evidence>
<evidence type="ECO:0000256" key="18">
    <source>
        <dbReference type="SAM" id="MobiDB-lite"/>
    </source>
</evidence>
<keyword evidence="7 17" id="KW-1048">Host nucleus</keyword>
<dbReference type="OrthoDB" id="11041at10239"/>
<evidence type="ECO:0000313" key="19">
    <source>
        <dbReference type="EMBL" id="AEI91451.1"/>
    </source>
</evidence>
<organism evidence="19">
    <name type="scientific">Tomato golden mosaic virus</name>
    <dbReference type="NCBI Taxonomy" id="10831"/>
    <lineage>
        <taxon>Viruses</taxon>
        <taxon>Monodnaviria</taxon>
        <taxon>Shotokuvirae</taxon>
        <taxon>Cressdnaviricota</taxon>
        <taxon>Repensiviricetes</taxon>
        <taxon>Geplafuvirales</taxon>
        <taxon>Geminiviridae</taxon>
        <taxon>Begomovirus</taxon>
        <taxon>Begomovirus solanumaureimusivi</taxon>
    </lineage>
</organism>
<dbReference type="EMBL" id="JF694490">
    <property type="protein sequence ID" value="AEI91451.1"/>
    <property type="molecule type" value="Genomic_DNA"/>
</dbReference>
<evidence type="ECO:0000256" key="4">
    <source>
        <dbReference type="ARBA" id="ARBA00014388"/>
    </source>
</evidence>
<reference evidence="19" key="1">
    <citation type="submission" date="2011-03" db="EMBL/GenBank/DDBJ databases">
        <title>Tomato golden mosaic virus back in tomatoes.</title>
        <authorList>
            <person name="Wyant P.S."/>
            <person name="Kober S."/>
            <person name="Jeske H."/>
            <person name="Wege C."/>
        </authorList>
    </citation>
    <scope>NUCLEOTIDE SEQUENCE</scope>
    <source>
        <strain evidence="19">YvTGMV[92/11]</strain>
    </source>
</reference>
<keyword evidence="12 17" id="KW-0862">Zinc</keyword>
<feature type="region of interest" description="Disordered" evidence="18">
    <location>
        <begin position="73"/>
        <end position="118"/>
    </location>
</feature>
<evidence type="ECO:0000256" key="8">
    <source>
        <dbReference type="ARBA" id="ARBA00022581"/>
    </source>
</evidence>
<dbReference type="PRINTS" id="PR00230">
    <property type="entry name" value="GEMCOATAL2"/>
</dbReference>
<feature type="compositionally biased region" description="Polar residues" evidence="18">
    <location>
        <begin position="91"/>
        <end position="114"/>
    </location>
</feature>
<sequence length="129" mass="14888">MRNSSSSTPPSIKAQHRAAKRRAIRRRRIDLNCGCSIYIHIDCRNNGFTHRGTYHCASSREWRLYLGDNKSPLFQDNQRRGSPLHQHQDIPLTNQVQPQPEESIGSPQGISQLPSMDDIDDSFWENLFK</sequence>
<keyword evidence="6" id="KW-0597">Phosphoprotein</keyword>
<dbReference type="GO" id="GO:0008270">
    <property type="term" value="F:zinc ion binding"/>
    <property type="evidence" value="ECO:0007669"/>
    <property type="project" value="UniProtKB-KW"/>
</dbReference>
<keyword evidence="5 17" id="KW-0941">Suppressor of RNA silencing</keyword>
<comment type="subunit">
    <text evidence="17">Monomer. Homodimer. Homooligomer. Self-interaction correlates with nuclear localization and efficient activation of transcription.</text>
</comment>
<dbReference type="KEGG" id="vg:956404"/>
<evidence type="ECO:0000256" key="14">
    <source>
        <dbReference type="ARBA" id="ARBA00023159"/>
    </source>
</evidence>
<gene>
    <name evidence="19" type="primary">AC2</name>
</gene>
<keyword evidence="13 17" id="KW-0238">DNA-binding</keyword>
<dbReference type="GO" id="GO:0030430">
    <property type="term" value="C:host cell cytoplasm"/>
    <property type="evidence" value="ECO:0007669"/>
    <property type="project" value="UniProtKB-SubCell"/>
</dbReference>
<dbReference type="GO" id="GO:0052170">
    <property type="term" value="P:symbiont-mediated suppression of host innate immune response"/>
    <property type="evidence" value="ECO:0007669"/>
    <property type="project" value="UniProtKB-KW"/>
</dbReference>
<evidence type="ECO:0000256" key="6">
    <source>
        <dbReference type="ARBA" id="ARBA00022553"/>
    </source>
</evidence>
<evidence type="ECO:0000256" key="5">
    <source>
        <dbReference type="ARBA" id="ARBA00022463"/>
    </source>
</evidence>
<keyword evidence="9" id="KW-1090">Inhibition of host innate immune response by virus</keyword>